<protein>
    <submittedName>
        <fullName evidence="1">Uncharacterized protein</fullName>
    </submittedName>
</protein>
<accession>A0AA92TVF3</accession>
<gene>
    <name evidence="1" type="ORF">DWV76_15540</name>
</gene>
<dbReference type="RefSeq" id="WP_118066797.1">
    <property type="nucleotide sequence ID" value="NZ_QSAG01000054.1"/>
</dbReference>
<reference evidence="1 2" key="1">
    <citation type="submission" date="2018-08" db="EMBL/GenBank/DDBJ databases">
        <title>A genome reference for cultivated species of the human gut microbiota.</title>
        <authorList>
            <person name="Zou Y."/>
            <person name="Xue W."/>
            <person name="Luo G."/>
        </authorList>
    </citation>
    <scope>NUCLEOTIDE SEQUENCE [LARGE SCALE GENOMIC DNA]</scope>
    <source>
        <strain evidence="1 2">AF12-50</strain>
    </source>
</reference>
<name>A0AA92TVF3_9BACT</name>
<sequence length="120" mass="13756">MASLNMYGPYTLSKEEIDKRIATGKPGNYAYGYTRKSDNTFIVKYVGRSDSDLNKRIKHGIGKYAQFKFSYAKNSKEAFEKECKNYHDFGGDIGSLDNDIHPDRPEGKEYECPICDIFDE</sequence>
<dbReference type="AlphaFoldDB" id="A0AA92TVF3"/>
<evidence type="ECO:0000313" key="2">
    <source>
        <dbReference type="Proteomes" id="UP000283785"/>
    </source>
</evidence>
<dbReference type="Proteomes" id="UP000283785">
    <property type="component" value="Unassembled WGS sequence"/>
</dbReference>
<dbReference type="EMBL" id="QSAG01000054">
    <property type="protein sequence ID" value="RGW39555.1"/>
    <property type="molecule type" value="Genomic_DNA"/>
</dbReference>
<evidence type="ECO:0000313" key="1">
    <source>
        <dbReference type="EMBL" id="RGW39555.1"/>
    </source>
</evidence>
<proteinExistence type="predicted"/>
<organism evidence="1 2">
    <name type="scientific">Segatella copri</name>
    <dbReference type="NCBI Taxonomy" id="165179"/>
    <lineage>
        <taxon>Bacteria</taxon>
        <taxon>Pseudomonadati</taxon>
        <taxon>Bacteroidota</taxon>
        <taxon>Bacteroidia</taxon>
        <taxon>Bacteroidales</taxon>
        <taxon>Prevotellaceae</taxon>
        <taxon>Segatella</taxon>
    </lineage>
</organism>
<comment type="caution">
    <text evidence="1">The sequence shown here is derived from an EMBL/GenBank/DDBJ whole genome shotgun (WGS) entry which is preliminary data.</text>
</comment>